<reference evidence="2" key="1">
    <citation type="submission" date="2016-10" db="EMBL/GenBank/DDBJ databases">
        <authorList>
            <person name="Varghese N."/>
            <person name="Submissions S."/>
        </authorList>
    </citation>
    <scope>NUCLEOTIDE SEQUENCE [LARGE SCALE GENOMIC DNA]</scope>
    <source>
        <strain evidence="2">Jip14</strain>
    </source>
</reference>
<dbReference type="STRING" id="332977.SAMN05421740_11548"/>
<keyword evidence="2" id="KW-1185">Reference proteome</keyword>
<dbReference type="RefSeq" id="WP_090609332.1">
    <property type="nucleotide sequence ID" value="NZ_FNZR01000015.1"/>
</dbReference>
<organism evidence="1 2">
    <name type="scientific">Parapedobacter koreensis</name>
    <dbReference type="NCBI Taxonomy" id="332977"/>
    <lineage>
        <taxon>Bacteria</taxon>
        <taxon>Pseudomonadati</taxon>
        <taxon>Bacteroidota</taxon>
        <taxon>Sphingobacteriia</taxon>
        <taxon>Sphingobacteriales</taxon>
        <taxon>Sphingobacteriaceae</taxon>
        <taxon>Parapedobacter</taxon>
    </lineage>
</organism>
<dbReference type="EMBL" id="FNZR01000015">
    <property type="protein sequence ID" value="SEL95854.1"/>
    <property type="molecule type" value="Genomic_DNA"/>
</dbReference>
<protein>
    <recommendedName>
        <fullName evidence="3">DUF3997 domain-containing protein</fullName>
    </recommendedName>
</protein>
<dbReference type="PROSITE" id="PS51257">
    <property type="entry name" value="PROKAR_LIPOPROTEIN"/>
    <property type="match status" value="1"/>
</dbReference>
<dbReference type="Pfam" id="PF13162">
    <property type="entry name" value="DUF3997"/>
    <property type="match status" value="1"/>
</dbReference>
<accession>A0A1H7UGI2</accession>
<dbReference type="Proteomes" id="UP000198916">
    <property type="component" value="Unassembled WGS sequence"/>
</dbReference>
<evidence type="ECO:0008006" key="3">
    <source>
        <dbReference type="Google" id="ProtNLM"/>
    </source>
</evidence>
<sequence length="129" mass="14719">MKAQSIIVAIWLLVGCSDATKELGSGYFLSIEGESANAIFNRGPDVDGIPPSVLRYGYNSKFIIAEQRPSRFNDVMYDAIDYSDGREAMYYWVILKESKTVFGPLNKDEFQQLREKYKVPTDLELKNVY</sequence>
<evidence type="ECO:0000313" key="2">
    <source>
        <dbReference type="Proteomes" id="UP000198916"/>
    </source>
</evidence>
<proteinExistence type="predicted"/>
<dbReference type="OrthoDB" id="1077692at2"/>
<dbReference type="AlphaFoldDB" id="A0A1H7UGI2"/>
<dbReference type="InterPro" id="IPR025059">
    <property type="entry name" value="DUF3997"/>
</dbReference>
<gene>
    <name evidence="1" type="ORF">SAMN05421740_11548</name>
</gene>
<evidence type="ECO:0000313" key="1">
    <source>
        <dbReference type="EMBL" id="SEL95854.1"/>
    </source>
</evidence>
<name>A0A1H7UGI2_9SPHI</name>